<gene>
    <name evidence="2" type="ORF">FHX72_003390</name>
</gene>
<dbReference type="RefSeq" id="WP_068493852.1">
    <property type="nucleotide sequence ID" value="NZ_CZJY01000053.1"/>
</dbReference>
<protein>
    <submittedName>
        <fullName evidence="2">Uncharacterized protein</fullName>
    </submittedName>
</protein>
<evidence type="ECO:0000256" key="1">
    <source>
        <dbReference type="SAM" id="MobiDB-lite"/>
    </source>
</evidence>
<reference evidence="2 3" key="1">
    <citation type="submission" date="2020-08" db="EMBL/GenBank/DDBJ databases">
        <title>Sequencing the genomes of 1000 actinobacteria strains.</title>
        <authorList>
            <person name="Klenk H.-P."/>
        </authorList>
    </citation>
    <scope>NUCLEOTIDE SEQUENCE [LARGE SCALE GENOMIC DNA]</scope>
    <source>
        <strain evidence="2 3">DSM 20419</strain>
    </source>
</reference>
<dbReference type="EMBL" id="JACHWJ010000005">
    <property type="protein sequence ID" value="MBB2959238.1"/>
    <property type="molecule type" value="Genomic_DNA"/>
</dbReference>
<sequence length="174" mass="17928">MTTAIAVAALALLLCGCTPDDGPSRVPNAESQPQADSPLLAQGSRDEHIEAEAPEPSPTHDAESDAEALTVASAALTAYLQRDLPQRTWLEGLEPHLTPAAIVALSSVDPASIPAVSGPGAPGPEQLVLVRDASGYLARVTAETGAGIYLLVLVRQGSAPWLVSEIVPPEERSA</sequence>
<comment type="caution">
    <text evidence="2">The sequence shown here is derived from an EMBL/GenBank/DDBJ whole genome shotgun (WGS) entry which is preliminary data.</text>
</comment>
<keyword evidence="3" id="KW-1185">Reference proteome</keyword>
<evidence type="ECO:0000313" key="3">
    <source>
        <dbReference type="Proteomes" id="UP000545286"/>
    </source>
</evidence>
<proteinExistence type="predicted"/>
<evidence type="ECO:0000313" key="2">
    <source>
        <dbReference type="EMBL" id="MBB2959238.1"/>
    </source>
</evidence>
<dbReference type="OrthoDB" id="3260457at2"/>
<dbReference type="Proteomes" id="UP000545286">
    <property type="component" value="Unassembled WGS sequence"/>
</dbReference>
<organism evidence="2 3">
    <name type="scientific">Pseudoclavibacter helvolus</name>
    <dbReference type="NCBI Taxonomy" id="255205"/>
    <lineage>
        <taxon>Bacteria</taxon>
        <taxon>Bacillati</taxon>
        <taxon>Actinomycetota</taxon>
        <taxon>Actinomycetes</taxon>
        <taxon>Micrococcales</taxon>
        <taxon>Microbacteriaceae</taxon>
        <taxon>Pseudoclavibacter</taxon>
    </lineage>
</organism>
<accession>A0A7W4YGZ0</accession>
<feature type="region of interest" description="Disordered" evidence="1">
    <location>
        <begin position="21"/>
        <end position="65"/>
    </location>
</feature>
<dbReference type="AlphaFoldDB" id="A0A7W4YGZ0"/>
<name>A0A7W4YGZ0_9MICO</name>